<evidence type="ECO:0000313" key="2">
    <source>
        <dbReference type="EMBL" id="ORY92606.1"/>
    </source>
</evidence>
<feature type="domain" description="GST C-terminal" evidence="1">
    <location>
        <begin position="241"/>
        <end position="368"/>
    </location>
</feature>
<evidence type="ECO:0000313" key="3">
    <source>
        <dbReference type="Proteomes" id="UP000193467"/>
    </source>
</evidence>
<reference evidence="2 3" key="1">
    <citation type="submission" date="2016-07" db="EMBL/GenBank/DDBJ databases">
        <title>Pervasive Adenine N6-methylation of Active Genes in Fungi.</title>
        <authorList>
            <consortium name="DOE Joint Genome Institute"/>
            <person name="Mondo S.J."/>
            <person name="Dannebaum R.O."/>
            <person name="Kuo R.C."/>
            <person name="Labutti K."/>
            <person name="Haridas S."/>
            <person name="Kuo A."/>
            <person name="Salamov A."/>
            <person name="Ahrendt S.R."/>
            <person name="Lipzen A."/>
            <person name="Sullivan W."/>
            <person name="Andreopoulos W.B."/>
            <person name="Clum A."/>
            <person name="Lindquist E."/>
            <person name="Daum C."/>
            <person name="Ramamoorthy G.K."/>
            <person name="Gryganskyi A."/>
            <person name="Culley D."/>
            <person name="Magnuson J.K."/>
            <person name="James T.Y."/>
            <person name="O'Malley M.A."/>
            <person name="Stajich J.E."/>
            <person name="Spatafora J.W."/>
            <person name="Visel A."/>
            <person name="Grigoriev I.V."/>
        </authorList>
    </citation>
    <scope>NUCLEOTIDE SEQUENCE [LARGE SCALE GENOMIC DNA]</scope>
    <source>
        <strain evidence="2 3">62-1032</strain>
    </source>
</reference>
<keyword evidence="3" id="KW-1185">Reference proteome</keyword>
<dbReference type="GO" id="GO:0004364">
    <property type="term" value="F:glutathione transferase activity"/>
    <property type="evidence" value="ECO:0007669"/>
    <property type="project" value="InterPro"/>
</dbReference>
<keyword evidence="2" id="KW-0808">Transferase</keyword>
<dbReference type="Gene3D" id="3.40.30.10">
    <property type="entry name" value="Glutaredoxin"/>
    <property type="match status" value="1"/>
</dbReference>
<dbReference type="InterPro" id="IPR036249">
    <property type="entry name" value="Thioredoxin-like_sf"/>
</dbReference>
<dbReference type="InterPro" id="IPR047047">
    <property type="entry name" value="GST_Omega-like_C"/>
</dbReference>
<dbReference type="InterPro" id="IPR016639">
    <property type="entry name" value="GST_Omega/GSH"/>
</dbReference>
<dbReference type="InParanoid" id="A0A1Y2G3T1"/>
<dbReference type="CDD" id="cd03190">
    <property type="entry name" value="GST_C_Omega_like"/>
    <property type="match status" value="1"/>
</dbReference>
<dbReference type="AlphaFoldDB" id="A0A1Y2G3T1"/>
<dbReference type="SUPFAM" id="SSF52833">
    <property type="entry name" value="Thioredoxin-like"/>
    <property type="match status" value="1"/>
</dbReference>
<dbReference type="InterPro" id="IPR040079">
    <property type="entry name" value="Glutathione_S-Trfase"/>
</dbReference>
<organism evidence="2 3">
    <name type="scientific">Leucosporidium creatinivorum</name>
    <dbReference type="NCBI Taxonomy" id="106004"/>
    <lineage>
        <taxon>Eukaryota</taxon>
        <taxon>Fungi</taxon>
        <taxon>Dikarya</taxon>
        <taxon>Basidiomycota</taxon>
        <taxon>Pucciniomycotina</taxon>
        <taxon>Microbotryomycetes</taxon>
        <taxon>Leucosporidiales</taxon>
        <taxon>Leucosporidium</taxon>
    </lineage>
</organism>
<dbReference type="Pfam" id="PF13410">
    <property type="entry name" value="GST_C_2"/>
    <property type="match status" value="1"/>
</dbReference>
<dbReference type="InterPro" id="IPR036282">
    <property type="entry name" value="Glutathione-S-Trfase_C_sf"/>
</dbReference>
<gene>
    <name evidence="2" type="ORF">BCR35DRAFT_298068</name>
</gene>
<dbReference type="EMBL" id="MCGR01000001">
    <property type="protein sequence ID" value="ORY92606.1"/>
    <property type="molecule type" value="Genomic_DNA"/>
</dbReference>
<dbReference type="PANTHER" id="PTHR32419:SF6">
    <property type="entry name" value="GLUTATHIONE S-TRANSFERASE OMEGA-LIKE 1-RELATED"/>
    <property type="match status" value="1"/>
</dbReference>
<dbReference type="SUPFAM" id="SSF47616">
    <property type="entry name" value="GST C-terminal domain-like"/>
    <property type="match status" value="1"/>
</dbReference>
<dbReference type="PANTHER" id="PTHR32419">
    <property type="entry name" value="GLUTATHIONYL-HYDROQUINONE REDUCTASE"/>
    <property type="match status" value="1"/>
</dbReference>
<evidence type="ECO:0000259" key="1">
    <source>
        <dbReference type="PROSITE" id="PS50405"/>
    </source>
</evidence>
<comment type="caution">
    <text evidence="2">The sequence shown here is derived from an EMBL/GenBank/DDBJ whole genome shotgun (WGS) entry which is preliminary data.</text>
</comment>
<name>A0A1Y2G3T1_9BASI</name>
<dbReference type="OrthoDB" id="2309723at2759"/>
<dbReference type="Proteomes" id="UP000193467">
    <property type="component" value="Unassembled WGS sequence"/>
</dbReference>
<dbReference type="SFLD" id="SFLDS00019">
    <property type="entry name" value="Glutathione_Transferase_(cytos"/>
    <property type="match status" value="1"/>
</dbReference>
<sequence length="392" mass="44517">MLVRSLTKQSRLLQPFSVRLSSTYTPLLLSNPLPTCHSVIPSSPLLINSNSTRNMSSSQGAQAQKDITSWASKDGSFKRLPSVFRNHIEVGGQHPPEKGRYTLYVSYACPWAHRALIVRQLKGLESFIDLSIVHPFMGALGWSWYPPIRGEDGSYPATKGETGPDDGIEGVIPDPLYNAKFVRELYFKANPQYEGRFTVPVLWDNKLETIVNNESSEIIRMFNSEFNSELDSKFASIDLYPDSLKSEIDAQNEWVYDTVNNGVYKSGFATTQKAYEAAVVPLFESLDKLEKILDNGKEFIVGSQLTEGDVRLFTTIIRFDPVYVGHFKTNLGTIRHNYPNLNRWLRNLYWNYPSFKETTNFEHIKAHYYMSHPQINPTRIVPVGPLPAIEPL</sequence>
<dbReference type="SFLD" id="SFLDG01206">
    <property type="entry name" value="Xi.1"/>
    <property type="match status" value="1"/>
</dbReference>
<dbReference type="InterPro" id="IPR010987">
    <property type="entry name" value="Glutathione-S-Trfase_C-like"/>
</dbReference>
<dbReference type="FunCoup" id="A0A1Y2G3T1">
    <property type="interactions" value="200"/>
</dbReference>
<dbReference type="STRING" id="106004.A0A1Y2G3T1"/>
<dbReference type="GO" id="GO:0005737">
    <property type="term" value="C:cytoplasm"/>
    <property type="evidence" value="ECO:0007669"/>
    <property type="project" value="TreeGrafter"/>
</dbReference>
<protein>
    <submittedName>
        <fullName evidence="2">Glutathione-S-transferase</fullName>
    </submittedName>
</protein>
<dbReference type="Pfam" id="PF13409">
    <property type="entry name" value="GST_N_2"/>
    <property type="match status" value="1"/>
</dbReference>
<dbReference type="Gene3D" id="1.20.1050.10">
    <property type="match status" value="1"/>
</dbReference>
<accession>A0A1Y2G3T1</accession>
<dbReference type="PROSITE" id="PS50405">
    <property type="entry name" value="GST_CTER"/>
    <property type="match status" value="1"/>
</dbReference>
<dbReference type="SFLD" id="SFLDG01148">
    <property type="entry name" value="Xi_(cytGST)"/>
    <property type="match status" value="1"/>
</dbReference>
<dbReference type="InterPro" id="IPR004045">
    <property type="entry name" value="Glutathione_S-Trfase_N"/>
</dbReference>
<proteinExistence type="predicted"/>